<reference evidence="2 3" key="1">
    <citation type="submission" date="2019-07" db="EMBL/GenBank/DDBJ databases">
        <title>Lentzea xizangensis sp. nov., isolated from Qinghai-Tibetan Plateau Soils.</title>
        <authorList>
            <person name="Huang J."/>
        </authorList>
    </citation>
    <scope>NUCLEOTIDE SEQUENCE [LARGE SCALE GENOMIC DNA]</scope>
    <source>
        <strain evidence="2 3">FXJ1.1311</strain>
    </source>
</reference>
<dbReference type="EMBL" id="VOBR01000024">
    <property type="protein sequence ID" value="TWP47770.1"/>
    <property type="molecule type" value="Genomic_DNA"/>
</dbReference>
<evidence type="ECO:0000259" key="1">
    <source>
        <dbReference type="PROSITE" id="PS50943"/>
    </source>
</evidence>
<feature type="domain" description="HTH cro/C1-type" evidence="1">
    <location>
        <begin position="32"/>
        <end position="72"/>
    </location>
</feature>
<proteinExistence type="predicted"/>
<evidence type="ECO:0000313" key="3">
    <source>
        <dbReference type="Proteomes" id="UP000316639"/>
    </source>
</evidence>
<evidence type="ECO:0000313" key="2">
    <source>
        <dbReference type="EMBL" id="TWP47770.1"/>
    </source>
</evidence>
<keyword evidence="3" id="KW-1185">Reference proteome</keyword>
<dbReference type="AlphaFoldDB" id="A0A563EKT1"/>
<dbReference type="OrthoDB" id="3462393at2"/>
<protein>
    <submittedName>
        <fullName evidence="2">Helix-turn-helix domain-containing protein</fullName>
    </submittedName>
</protein>
<gene>
    <name evidence="2" type="ORF">FKR81_30995</name>
</gene>
<comment type="caution">
    <text evidence="2">The sequence shown here is derived from an EMBL/GenBank/DDBJ whole genome shotgun (WGS) entry which is preliminary data.</text>
</comment>
<dbReference type="InterPro" id="IPR043917">
    <property type="entry name" value="DUF5753"/>
</dbReference>
<dbReference type="Pfam" id="PF13560">
    <property type="entry name" value="HTH_31"/>
    <property type="match status" value="1"/>
</dbReference>
<dbReference type="Proteomes" id="UP000316639">
    <property type="component" value="Unassembled WGS sequence"/>
</dbReference>
<dbReference type="PROSITE" id="PS50943">
    <property type="entry name" value="HTH_CROC1"/>
    <property type="match status" value="1"/>
</dbReference>
<organism evidence="2 3">
    <name type="scientific">Lentzea tibetensis</name>
    <dbReference type="NCBI Taxonomy" id="2591470"/>
    <lineage>
        <taxon>Bacteria</taxon>
        <taxon>Bacillati</taxon>
        <taxon>Actinomycetota</taxon>
        <taxon>Actinomycetes</taxon>
        <taxon>Pseudonocardiales</taxon>
        <taxon>Pseudonocardiaceae</taxon>
        <taxon>Lentzea</taxon>
    </lineage>
</organism>
<dbReference type="RefSeq" id="WP_146357306.1">
    <property type="nucleotide sequence ID" value="NZ_VOBR01000024.1"/>
</dbReference>
<accession>A0A563EKT1</accession>
<dbReference type="Pfam" id="PF19054">
    <property type="entry name" value="DUF5753"/>
    <property type="match status" value="1"/>
</dbReference>
<dbReference type="InterPro" id="IPR001387">
    <property type="entry name" value="Cro/C1-type_HTH"/>
</dbReference>
<name>A0A563EKT1_9PSEU</name>
<sequence>MTCIASTPYSRDLGDELRRLRETGTRYNGRCFATALNWDQSKVSNIENGKVHASEIDLVQFLTACGKDRDFINAFLERYRDAFNLYFVQVPQNLRTMVMAETSASAITSYDNVAIPGLLQLEEYTRELFRLGGLASDEEIEAGIRNRMDRQAILRRFDRPTATFFIHENVLQMKVGGDELMARQIRRMLHNTHTVRLIPASVAIPFSASYVLWEYERTAPVAFTSNDIAKVFAQDPAAVATVKSIFQRLDAVALDAGQSRRELSKLVIISREERDAPGLVAEEQL</sequence>